<organism evidence="1 2">
    <name type="scientific">Halteria grandinella</name>
    <dbReference type="NCBI Taxonomy" id="5974"/>
    <lineage>
        <taxon>Eukaryota</taxon>
        <taxon>Sar</taxon>
        <taxon>Alveolata</taxon>
        <taxon>Ciliophora</taxon>
        <taxon>Intramacronucleata</taxon>
        <taxon>Spirotrichea</taxon>
        <taxon>Stichotrichia</taxon>
        <taxon>Sporadotrichida</taxon>
        <taxon>Halteriidae</taxon>
        <taxon>Halteria</taxon>
    </lineage>
</organism>
<keyword evidence="2" id="KW-1185">Reference proteome</keyword>
<protein>
    <submittedName>
        <fullName evidence="1">Uncharacterized protein</fullName>
    </submittedName>
</protein>
<dbReference type="EMBL" id="RRYP01011132">
    <property type="protein sequence ID" value="TNV77933.1"/>
    <property type="molecule type" value="Genomic_DNA"/>
</dbReference>
<reference evidence="1" key="1">
    <citation type="submission" date="2019-06" db="EMBL/GenBank/DDBJ databases">
        <authorList>
            <person name="Zheng W."/>
        </authorList>
    </citation>
    <scope>NUCLEOTIDE SEQUENCE</scope>
    <source>
        <strain evidence="1">QDHG01</strain>
    </source>
</reference>
<evidence type="ECO:0000313" key="1">
    <source>
        <dbReference type="EMBL" id="TNV77933.1"/>
    </source>
</evidence>
<dbReference type="SUPFAM" id="SSF117281">
    <property type="entry name" value="Kelch motif"/>
    <property type="match status" value="1"/>
</dbReference>
<dbReference type="Proteomes" id="UP000785679">
    <property type="component" value="Unassembled WGS sequence"/>
</dbReference>
<evidence type="ECO:0000313" key="2">
    <source>
        <dbReference type="Proteomes" id="UP000785679"/>
    </source>
</evidence>
<sequence>MTVQFGQMAHVERFHCLILTPRLVVEQEKSKVIMLRGNKFEIRTLGQRFPKQHVQLVVYPEIDGSVRIIIFGGTSKGADDEPCFETYQMILPKDFETNTDQQAYRWIDFAPTATFRFECTGCILNDRLYIFGNFKMDMHQLTCDRIDLSRLDSQFEVLKIKAPLGAIKCIVFCHPLSTVTEDEHQREQIIIFNSRDDQVKKPIVLQINDSTYQLLAIPGQNLDTLPSDPGKRSIFQKRSYLKYKRSYIFKNLRDDLYFVNEQYDLRISSIKI</sequence>
<accession>A0A8J8NMB2</accession>
<proteinExistence type="predicted"/>
<dbReference type="AlphaFoldDB" id="A0A8J8NMB2"/>
<comment type="caution">
    <text evidence="1">The sequence shown here is derived from an EMBL/GenBank/DDBJ whole genome shotgun (WGS) entry which is preliminary data.</text>
</comment>
<dbReference type="InterPro" id="IPR015915">
    <property type="entry name" value="Kelch-typ_b-propeller"/>
</dbReference>
<gene>
    <name evidence="1" type="ORF">FGO68_gene1964</name>
</gene>
<name>A0A8J8NMB2_HALGN</name>